<dbReference type="PANTHER" id="PTHR43065:SF46">
    <property type="entry name" value="C4-DICARBOXYLATE TRANSPORT SENSOR PROTEIN DCTB"/>
    <property type="match status" value="1"/>
</dbReference>
<evidence type="ECO:0000256" key="4">
    <source>
        <dbReference type="ARBA" id="ARBA00022679"/>
    </source>
</evidence>
<keyword evidence="5" id="KW-0547">Nucleotide-binding</keyword>
<evidence type="ECO:0000256" key="2">
    <source>
        <dbReference type="ARBA" id="ARBA00012438"/>
    </source>
</evidence>
<dbReference type="PRINTS" id="PR00344">
    <property type="entry name" value="BCTRLSENSOR"/>
</dbReference>
<dbReference type="SUPFAM" id="SSF55874">
    <property type="entry name" value="ATPase domain of HSP90 chaperone/DNA topoisomerase II/histidine kinase"/>
    <property type="match status" value="1"/>
</dbReference>
<proteinExistence type="predicted"/>
<comment type="catalytic activity">
    <reaction evidence="1">
        <text>ATP + protein L-histidine = ADP + protein N-phospho-L-histidine.</text>
        <dbReference type="EC" id="2.7.13.3"/>
    </reaction>
</comment>
<evidence type="ECO:0000313" key="10">
    <source>
        <dbReference type="EMBL" id="MDQ0271625.1"/>
    </source>
</evidence>
<dbReference type="InterPro" id="IPR035965">
    <property type="entry name" value="PAS-like_dom_sf"/>
</dbReference>
<evidence type="ECO:0000256" key="1">
    <source>
        <dbReference type="ARBA" id="ARBA00000085"/>
    </source>
</evidence>
<dbReference type="Pfam" id="PF00512">
    <property type="entry name" value="HisKA"/>
    <property type="match status" value="1"/>
</dbReference>
<dbReference type="SMART" id="SM00388">
    <property type="entry name" value="HisKA"/>
    <property type="match status" value="1"/>
</dbReference>
<keyword evidence="7" id="KW-0067">ATP-binding</keyword>
<evidence type="ECO:0000256" key="6">
    <source>
        <dbReference type="ARBA" id="ARBA00022777"/>
    </source>
</evidence>
<reference evidence="10 11" key="1">
    <citation type="submission" date="2023-07" db="EMBL/GenBank/DDBJ databases">
        <title>Genomic Encyclopedia of Type Strains, Phase IV (KMG-IV): sequencing the most valuable type-strain genomes for metagenomic binning, comparative biology and taxonomic classification.</title>
        <authorList>
            <person name="Goeker M."/>
        </authorList>
    </citation>
    <scope>NUCLEOTIDE SEQUENCE [LARGE SCALE GENOMIC DNA]</scope>
    <source>
        <strain evidence="10 11">DSM 23494</strain>
    </source>
</reference>
<keyword evidence="8" id="KW-0902">Two-component regulatory system</keyword>
<dbReference type="InterPro" id="IPR005467">
    <property type="entry name" value="His_kinase_dom"/>
</dbReference>
<evidence type="ECO:0000256" key="8">
    <source>
        <dbReference type="ARBA" id="ARBA00023012"/>
    </source>
</evidence>
<protein>
    <recommendedName>
        <fullName evidence="2">histidine kinase</fullName>
        <ecNumber evidence="2">2.7.13.3</ecNumber>
    </recommendedName>
</protein>
<evidence type="ECO:0000313" key="11">
    <source>
        <dbReference type="Proteomes" id="UP001238088"/>
    </source>
</evidence>
<sequence length="348" mass="39685">MRSPRNFSLFNDEKSIEYINMQELLLNISDGCYYLNAKMEFMFVNKSAEAILEKSKEELLGFCIWDILPKYIETDIYKLYNHSYKNQQPASFVITTEYANKTLRIKVIPDSKGILVLLSDITVKRAQDEKEIYFEKLRIIGEMAAGVAHEVRNPLTTVKGFLQLVAQDEDLLKFKDIFILMIEEIDRINIIISEFLDIAKNKPSKLEKQNLNKIIQSINPLLKTRALKEDKIIRLQLNPIPSLKLDQNEMRQLLINMVNNSLDAMEPNSSVQIKTYLEEGKVVLSISDEGTGIPSDIMDIVSTPFVTSKEKGTGLGLAISFAIAKRNHAIIDYSSDSTGTTFNIRFTI</sequence>
<evidence type="ECO:0000256" key="3">
    <source>
        <dbReference type="ARBA" id="ARBA00022553"/>
    </source>
</evidence>
<dbReference type="EMBL" id="JAUSUB010000016">
    <property type="protein sequence ID" value="MDQ0271625.1"/>
    <property type="molecule type" value="Genomic_DNA"/>
</dbReference>
<keyword evidence="11" id="KW-1185">Reference proteome</keyword>
<dbReference type="GO" id="GO:0016301">
    <property type="term" value="F:kinase activity"/>
    <property type="evidence" value="ECO:0007669"/>
    <property type="project" value="UniProtKB-KW"/>
</dbReference>
<dbReference type="InterPro" id="IPR003661">
    <property type="entry name" value="HisK_dim/P_dom"/>
</dbReference>
<dbReference type="Gene3D" id="3.30.565.10">
    <property type="entry name" value="Histidine kinase-like ATPase, C-terminal domain"/>
    <property type="match status" value="1"/>
</dbReference>
<dbReference type="InterPro" id="IPR004358">
    <property type="entry name" value="Sig_transdc_His_kin-like_C"/>
</dbReference>
<keyword evidence="6 10" id="KW-0418">Kinase</keyword>
<dbReference type="SUPFAM" id="SSF55785">
    <property type="entry name" value="PYP-like sensor domain (PAS domain)"/>
    <property type="match status" value="1"/>
</dbReference>
<evidence type="ECO:0000256" key="5">
    <source>
        <dbReference type="ARBA" id="ARBA00022741"/>
    </source>
</evidence>
<dbReference type="PANTHER" id="PTHR43065">
    <property type="entry name" value="SENSOR HISTIDINE KINASE"/>
    <property type="match status" value="1"/>
</dbReference>
<name>A0ABU0ANJ0_9BACI</name>
<dbReference type="InterPro" id="IPR003594">
    <property type="entry name" value="HATPase_dom"/>
</dbReference>
<dbReference type="CDD" id="cd00082">
    <property type="entry name" value="HisKA"/>
    <property type="match status" value="1"/>
</dbReference>
<dbReference type="RefSeq" id="WP_307476911.1">
    <property type="nucleotide sequence ID" value="NZ_JAUSUB010000016.1"/>
</dbReference>
<organism evidence="10 11">
    <name type="scientific">Cytobacillus purgationiresistens</name>
    <dbReference type="NCBI Taxonomy" id="863449"/>
    <lineage>
        <taxon>Bacteria</taxon>
        <taxon>Bacillati</taxon>
        <taxon>Bacillota</taxon>
        <taxon>Bacilli</taxon>
        <taxon>Bacillales</taxon>
        <taxon>Bacillaceae</taxon>
        <taxon>Cytobacillus</taxon>
    </lineage>
</organism>
<keyword evidence="4" id="KW-0808">Transferase</keyword>
<dbReference type="EC" id="2.7.13.3" evidence="2"/>
<gene>
    <name evidence="10" type="ORF">J2S17_003513</name>
</gene>
<dbReference type="Gene3D" id="3.30.450.20">
    <property type="entry name" value="PAS domain"/>
    <property type="match status" value="1"/>
</dbReference>
<dbReference type="SMART" id="SM00091">
    <property type="entry name" value="PAS"/>
    <property type="match status" value="1"/>
</dbReference>
<dbReference type="Pfam" id="PF02518">
    <property type="entry name" value="HATPase_c"/>
    <property type="match status" value="1"/>
</dbReference>
<dbReference type="InterPro" id="IPR036890">
    <property type="entry name" value="HATPase_C_sf"/>
</dbReference>
<dbReference type="SUPFAM" id="SSF47384">
    <property type="entry name" value="Homodimeric domain of signal transducing histidine kinase"/>
    <property type="match status" value="1"/>
</dbReference>
<feature type="domain" description="Histidine kinase" evidence="9">
    <location>
        <begin position="146"/>
        <end position="348"/>
    </location>
</feature>
<keyword evidence="3" id="KW-0597">Phosphoprotein</keyword>
<dbReference type="Gene3D" id="1.10.287.130">
    <property type="match status" value="1"/>
</dbReference>
<dbReference type="Proteomes" id="UP001238088">
    <property type="component" value="Unassembled WGS sequence"/>
</dbReference>
<dbReference type="SMART" id="SM00387">
    <property type="entry name" value="HATPase_c"/>
    <property type="match status" value="1"/>
</dbReference>
<evidence type="ECO:0000256" key="7">
    <source>
        <dbReference type="ARBA" id="ARBA00022840"/>
    </source>
</evidence>
<comment type="caution">
    <text evidence="10">The sequence shown here is derived from an EMBL/GenBank/DDBJ whole genome shotgun (WGS) entry which is preliminary data.</text>
</comment>
<dbReference type="PROSITE" id="PS50109">
    <property type="entry name" value="HIS_KIN"/>
    <property type="match status" value="1"/>
</dbReference>
<dbReference type="InterPro" id="IPR000014">
    <property type="entry name" value="PAS"/>
</dbReference>
<evidence type="ECO:0000259" key="9">
    <source>
        <dbReference type="PROSITE" id="PS50109"/>
    </source>
</evidence>
<accession>A0ABU0ANJ0</accession>
<dbReference type="InterPro" id="IPR036097">
    <property type="entry name" value="HisK_dim/P_sf"/>
</dbReference>